<dbReference type="PANTHER" id="PTHR44591">
    <property type="entry name" value="STRESS RESPONSE REGULATOR PROTEIN 1"/>
    <property type="match status" value="1"/>
</dbReference>
<comment type="caution">
    <text evidence="4">The sequence shown here is derived from an EMBL/GenBank/DDBJ whole genome shotgun (WGS) entry which is preliminary data.</text>
</comment>
<keyword evidence="1 2" id="KW-0597">Phosphoprotein</keyword>
<dbReference type="AlphaFoldDB" id="A0A323URP1"/>
<dbReference type="InterPro" id="IPR011006">
    <property type="entry name" value="CheY-like_superfamily"/>
</dbReference>
<dbReference type="SUPFAM" id="SSF52172">
    <property type="entry name" value="CheY-like"/>
    <property type="match status" value="1"/>
</dbReference>
<accession>A0A323URP1</accession>
<dbReference type="PROSITE" id="PS50110">
    <property type="entry name" value="RESPONSE_REGULATORY"/>
    <property type="match status" value="1"/>
</dbReference>
<dbReference type="Pfam" id="PF00072">
    <property type="entry name" value="Response_reg"/>
    <property type="match status" value="1"/>
</dbReference>
<evidence type="ECO:0000256" key="2">
    <source>
        <dbReference type="PROSITE-ProRule" id="PRU00169"/>
    </source>
</evidence>
<name>A0A323URP1_RHOPL</name>
<gene>
    <name evidence="4" type="ORF">DNX69_13170</name>
</gene>
<organism evidence="4 5">
    <name type="scientific">Rhodopseudomonas palustris</name>
    <dbReference type="NCBI Taxonomy" id="1076"/>
    <lineage>
        <taxon>Bacteria</taxon>
        <taxon>Pseudomonadati</taxon>
        <taxon>Pseudomonadota</taxon>
        <taxon>Alphaproteobacteria</taxon>
        <taxon>Hyphomicrobiales</taxon>
        <taxon>Nitrobacteraceae</taxon>
        <taxon>Rhodopseudomonas</taxon>
    </lineage>
</organism>
<dbReference type="SMART" id="SM00448">
    <property type="entry name" value="REC"/>
    <property type="match status" value="1"/>
</dbReference>
<dbReference type="InterPro" id="IPR001789">
    <property type="entry name" value="Sig_transdc_resp-reg_receiver"/>
</dbReference>
<reference evidence="4 5" key="1">
    <citation type="submission" date="2018-06" db="EMBL/GenBank/DDBJ databases">
        <title>Draft Whole-Genome Sequence of the purple photosynthetic bacterium Rhodospeudomonas palustris XCP.</title>
        <authorList>
            <person name="Rayyan A."/>
            <person name="Meyer T.E."/>
            <person name="Kyndt J.A."/>
        </authorList>
    </citation>
    <scope>NUCLEOTIDE SEQUENCE [LARGE SCALE GENOMIC DNA]</scope>
    <source>
        <strain evidence="4 5">XCP</strain>
    </source>
</reference>
<evidence type="ECO:0000259" key="3">
    <source>
        <dbReference type="PROSITE" id="PS50110"/>
    </source>
</evidence>
<protein>
    <submittedName>
        <fullName evidence="4">Response regulator</fullName>
    </submittedName>
</protein>
<evidence type="ECO:0000256" key="1">
    <source>
        <dbReference type="ARBA" id="ARBA00022553"/>
    </source>
</evidence>
<sequence>MEVLVVDDEPAVRTVLNLSLGKAGHRVTLCDNGSAALDLLSQSTPAIALIDLSLPKVQGMTVLAAVRAAKPDLPIIVISGRLPEFDATMLEREGMTPQNGVYCLAKPFTGQQLQRLMQDALAWRG</sequence>
<feature type="domain" description="Response regulatory" evidence="3">
    <location>
        <begin position="2"/>
        <end position="121"/>
    </location>
</feature>
<evidence type="ECO:0000313" key="4">
    <source>
        <dbReference type="EMBL" id="PZA10328.1"/>
    </source>
</evidence>
<dbReference type="OrthoDB" id="9801602at2"/>
<dbReference type="Proteomes" id="UP000248134">
    <property type="component" value="Unassembled WGS sequence"/>
</dbReference>
<dbReference type="RefSeq" id="WP_110786437.1">
    <property type="nucleotide sequence ID" value="NZ_QKQS01000023.1"/>
</dbReference>
<feature type="modified residue" description="4-aspartylphosphate" evidence="2">
    <location>
        <position position="51"/>
    </location>
</feature>
<dbReference type="EMBL" id="QKQS01000023">
    <property type="protein sequence ID" value="PZA10328.1"/>
    <property type="molecule type" value="Genomic_DNA"/>
</dbReference>
<proteinExistence type="predicted"/>
<dbReference type="CDD" id="cd00156">
    <property type="entry name" value="REC"/>
    <property type="match status" value="1"/>
</dbReference>
<dbReference type="InterPro" id="IPR050595">
    <property type="entry name" value="Bact_response_regulator"/>
</dbReference>
<evidence type="ECO:0000313" key="5">
    <source>
        <dbReference type="Proteomes" id="UP000248134"/>
    </source>
</evidence>
<dbReference type="GO" id="GO:0000160">
    <property type="term" value="P:phosphorelay signal transduction system"/>
    <property type="evidence" value="ECO:0007669"/>
    <property type="project" value="InterPro"/>
</dbReference>
<dbReference type="Gene3D" id="3.40.50.2300">
    <property type="match status" value="1"/>
</dbReference>
<dbReference type="PANTHER" id="PTHR44591:SF23">
    <property type="entry name" value="CHEY SUBFAMILY"/>
    <property type="match status" value="1"/>
</dbReference>